<dbReference type="Proteomes" id="UP000183567">
    <property type="component" value="Unassembled WGS sequence"/>
</dbReference>
<dbReference type="AlphaFoldDB" id="A0A1J8QCI1"/>
<comment type="caution">
    <text evidence="1">The sequence shown here is derived from an EMBL/GenBank/DDBJ whole genome shotgun (WGS) entry which is preliminary data.</text>
</comment>
<organism evidence="1 2">
    <name type="scientific">Rhizopogon vesiculosus</name>
    <dbReference type="NCBI Taxonomy" id="180088"/>
    <lineage>
        <taxon>Eukaryota</taxon>
        <taxon>Fungi</taxon>
        <taxon>Dikarya</taxon>
        <taxon>Basidiomycota</taxon>
        <taxon>Agaricomycotina</taxon>
        <taxon>Agaricomycetes</taxon>
        <taxon>Agaricomycetidae</taxon>
        <taxon>Boletales</taxon>
        <taxon>Suillineae</taxon>
        <taxon>Rhizopogonaceae</taxon>
        <taxon>Rhizopogon</taxon>
    </lineage>
</organism>
<name>A0A1J8QCI1_9AGAM</name>
<dbReference type="SUPFAM" id="SSF81383">
    <property type="entry name" value="F-box domain"/>
    <property type="match status" value="1"/>
</dbReference>
<gene>
    <name evidence="1" type="ORF">AZE42_00742</name>
</gene>
<dbReference type="InterPro" id="IPR036047">
    <property type="entry name" value="F-box-like_dom_sf"/>
</dbReference>
<evidence type="ECO:0000313" key="2">
    <source>
        <dbReference type="Proteomes" id="UP000183567"/>
    </source>
</evidence>
<protein>
    <recommendedName>
        <fullName evidence="3">F-box domain-containing protein</fullName>
    </recommendedName>
</protein>
<keyword evidence="2" id="KW-1185">Reference proteome</keyword>
<dbReference type="CDD" id="cd09917">
    <property type="entry name" value="F-box_SF"/>
    <property type="match status" value="1"/>
</dbReference>
<sequence length="539" mass="61225">MFSHHGRHDALSNIAEELRCHILSLLSSRDIICCALTCQTVYKTVKNSTELQYIIELGARRLMPIHPRPPNVSIVECLRILRGKANAWSSFELSVTKGLRIPLSFNPGSILISHQQLAFFVTYWHGYVESKIIDLRTCMPETASIPLCTRDGNYGNVVHRASVCSSIYIDETQDLMITVHLWRDNPTYQINFRAISTHKEHPKAHGSRLVLACRVPHNDYSEGFPEHRAIFTGIGDRLAFYSEAKLGLEETYQYWSLHVWNWHEGGQPDDVYALGIGYILVEIRFLTEEKLLALTSCYCIELYDVGNLSTIPQLQARFMLPVVPQTLSLEYPSVFHSTSTCEHLAAPDERWIWTTIPADRVICLRVHSPKSIFVISARLFFMDLPPTWFDAASTHGVAVPWSSWGPQNSRCFLQKSSPLFGVGGSRVIRPVLHDSSLRMHMTDFNPSAVARGIGKVIQDPTTLLASRYGFTQDVTTHLPYVEVVNNDRDFDFSLRRIILDEEKILIFTLPHTTASELPPVELTMKLTISLNRSGQWMSR</sequence>
<proteinExistence type="predicted"/>
<evidence type="ECO:0000313" key="1">
    <source>
        <dbReference type="EMBL" id="OJA18367.1"/>
    </source>
</evidence>
<evidence type="ECO:0008006" key="3">
    <source>
        <dbReference type="Google" id="ProtNLM"/>
    </source>
</evidence>
<reference evidence="1 2" key="1">
    <citation type="submission" date="2016-03" db="EMBL/GenBank/DDBJ databases">
        <title>Comparative genomics of the ectomycorrhizal sister species Rhizopogon vinicolor and Rhizopogon vesiculosus (Basidiomycota: Boletales) reveals a divergence of the mating type B locus.</title>
        <authorList>
            <person name="Mujic A.B."/>
            <person name="Kuo A."/>
            <person name="Tritt A."/>
            <person name="Lipzen A."/>
            <person name="Chen C."/>
            <person name="Johnson J."/>
            <person name="Sharma A."/>
            <person name="Barry K."/>
            <person name="Grigoriev I.V."/>
            <person name="Spatafora J.W."/>
        </authorList>
    </citation>
    <scope>NUCLEOTIDE SEQUENCE [LARGE SCALE GENOMIC DNA]</scope>
    <source>
        <strain evidence="1 2">AM-OR11-056</strain>
    </source>
</reference>
<accession>A0A1J8QCI1</accession>
<dbReference type="OrthoDB" id="2745718at2759"/>
<dbReference type="EMBL" id="LVVM01001530">
    <property type="protein sequence ID" value="OJA18367.1"/>
    <property type="molecule type" value="Genomic_DNA"/>
</dbReference>